<dbReference type="NCBIfam" id="NF041002">
    <property type="entry name" value="pilin_ComGF"/>
    <property type="match status" value="1"/>
</dbReference>
<feature type="transmembrane region" description="Helical" evidence="1">
    <location>
        <begin position="12"/>
        <end position="31"/>
    </location>
</feature>
<dbReference type="OrthoDB" id="2231423at2"/>
<accession>A0A239T138</accession>
<keyword evidence="1" id="KW-0472">Membrane</keyword>
<dbReference type="eggNOG" id="COG4940">
    <property type="taxonomic scope" value="Bacteria"/>
</dbReference>
<protein>
    <submittedName>
        <fullName evidence="2">Competence protein ComGF</fullName>
    </submittedName>
</protein>
<sequence length="147" mass="16945">MLALLKTRLKAFTLLECLLALLVISSSLLVFEGLSRHLAQDVVYQATNPTKDWLVFSEQLRQELDQSRLVKVENNRLYVKKGEQELAFAQSKKNDFRKTNWSGQGYQPMIQNLKMSSISESDGLIHIKLVFESGLEKEFVHAMEKER</sequence>
<reference evidence="2 3" key="1">
    <citation type="submission" date="2017-06" db="EMBL/GenBank/DDBJ databases">
        <authorList>
            <consortium name="Pathogen Informatics"/>
        </authorList>
    </citation>
    <scope>NUCLEOTIDE SEQUENCE [LARGE SCALE GENOMIC DNA]</scope>
    <source>
        <strain evidence="2 3">NCTC13788</strain>
    </source>
</reference>
<dbReference type="Pfam" id="PF15980">
    <property type="entry name" value="ComGF"/>
    <property type="match status" value="1"/>
</dbReference>
<proteinExistence type="predicted"/>
<dbReference type="RefSeq" id="WP_018374191.1">
    <property type="nucleotide sequence ID" value="NZ_LT906439.1"/>
</dbReference>
<evidence type="ECO:0000313" key="3">
    <source>
        <dbReference type="Proteomes" id="UP000215185"/>
    </source>
</evidence>
<keyword evidence="3" id="KW-1185">Reference proteome</keyword>
<dbReference type="AlphaFoldDB" id="A0A239T138"/>
<name>A0A239T138_9STRE</name>
<keyword evidence="1" id="KW-0812">Transmembrane</keyword>
<dbReference type="STRING" id="1123308.GCA_000380085_01657"/>
<dbReference type="KEGG" id="smen:SAMEA4412692_2214"/>
<keyword evidence="1" id="KW-1133">Transmembrane helix</keyword>
<organism evidence="2 3">
    <name type="scientific">Streptococcus merionis</name>
    <dbReference type="NCBI Taxonomy" id="400065"/>
    <lineage>
        <taxon>Bacteria</taxon>
        <taxon>Bacillati</taxon>
        <taxon>Bacillota</taxon>
        <taxon>Bacilli</taxon>
        <taxon>Lactobacillales</taxon>
        <taxon>Streptococcaceae</taxon>
        <taxon>Streptococcus</taxon>
    </lineage>
</organism>
<gene>
    <name evidence="2" type="ORF">SAMEA4412692_02214</name>
</gene>
<dbReference type="Proteomes" id="UP000215185">
    <property type="component" value="Chromosome 1"/>
</dbReference>
<evidence type="ECO:0000313" key="2">
    <source>
        <dbReference type="EMBL" id="SNU91209.1"/>
    </source>
</evidence>
<dbReference type="EMBL" id="LT906439">
    <property type="protein sequence ID" value="SNU91209.1"/>
    <property type="molecule type" value="Genomic_DNA"/>
</dbReference>
<dbReference type="InterPro" id="IPR016977">
    <property type="entry name" value="ComGF"/>
</dbReference>
<evidence type="ECO:0000256" key="1">
    <source>
        <dbReference type="SAM" id="Phobius"/>
    </source>
</evidence>
<dbReference type="PIRSF" id="PIRSF031611">
    <property type="entry name" value="Competence_ComGF"/>
    <property type="match status" value="1"/>
</dbReference>